<dbReference type="InterPro" id="IPR004803">
    <property type="entry name" value="TGT"/>
</dbReference>
<proteinExistence type="predicted"/>
<reference evidence="6" key="1">
    <citation type="submission" date="2017-09" db="EMBL/GenBank/DDBJ databases">
        <title>Depth-based differentiation of microbial function through sediment-hosted aquifers and enrichment of novel symbionts in the deep terrestrial subsurface.</title>
        <authorList>
            <person name="Probst A.J."/>
            <person name="Ladd B."/>
            <person name="Jarett J.K."/>
            <person name="Geller-Mcgrath D.E."/>
            <person name="Sieber C.M.K."/>
            <person name="Emerson J.B."/>
            <person name="Anantharaman K."/>
            <person name="Thomas B.C."/>
            <person name="Malmstrom R."/>
            <person name="Stieglmeier M."/>
            <person name="Klingl A."/>
            <person name="Woyke T."/>
            <person name="Ryan C.M."/>
            <person name="Banfield J.F."/>
        </authorList>
    </citation>
    <scope>NUCLEOTIDE SEQUENCE [LARGE SCALE GENOMIC DNA]</scope>
</reference>
<dbReference type="GO" id="GO:0008479">
    <property type="term" value="F:tRNA-guanosine(34) queuine transglycosylase activity"/>
    <property type="evidence" value="ECO:0007669"/>
    <property type="project" value="InterPro"/>
</dbReference>
<protein>
    <submittedName>
        <fullName evidence="5">tRNA guanosine(34) transglycosylase Tgt</fullName>
    </submittedName>
</protein>
<dbReference type="GO" id="GO:0005737">
    <property type="term" value="C:cytoplasm"/>
    <property type="evidence" value="ECO:0007669"/>
    <property type="project" value="TreeGrafter"/>
</dbReference>
<evidence type="ECO:0000313" key="5">
    <source>
        <dbReference type="EMBL" id="PIZ63866.1"/>
    </source>
</evidence>
<gene>
    <name evidence="5" type="primary">tgt</name>
    <name evidence="5" type="ORF">COY16_00785</name>
</gene>
<dbReference type="PANTHER" id="PTHR46499:SF1">
    <property type="entry name" value="QUEUINE TRNA-RIBOSYLTRANSFERASE"/>
    <property type="match status" value="1"/>
</dbReference>
<keyword evidence="2" id="KW-0808">Transferase</keyword>
<dbReference type="AlphaFoldDB" id="A0A2M7U1C4"/>
<comment type="caution">
    <text evidence="5">The sequence shown here is derived from an EMBL/GenBank/DDBJ whole genome shotgun (WGS) entry which is preliminary data.</text>
</comment>
<evidence type="ECO:0000256" key="2">
    <source>
        <dbReference type="ARBA" id="ARBA00022679"/>
    </source>
</evidence>
<organism evidence="5 6">
    <name type="scientific">Candidatus Roizmanbacteria bacterium CG_4_10_14_0_2_um_filter_39_13</name>
    <dbReference type="NCBI Taxonomy" id="1974825"/>
    <lineage>
        <taxon>Bacteria</taxon>
        <taxon>Candidatus Roizmaniibacteriota</taxon>
    </lineage>
</organism>
<dbReference type="InterPro" id="IPR036511">
    <property type="entry name" value="TGT-like_sf"/>
</dbReference>
<keyword evidence="1" id="KW-0328">Glycosyltransferase</keyword>
<dbReference type="GO" id="GO:0002099">
    <property type="term" value="P:tRNA wobble guanine modification"/>
    <property type="evidence" value="ECO:0007669"/>
    <property type="project" value="TreeGrafter"/>
</dbReference>
<evidence type="ECO:0000256" key="1">
    <source>
        <dbReference type="ARBA" id="ARBA00022676"/>
    </source>
</evidence>
<dbReference type="InterPro" id="IPR002616">
    <property type="entry name" value="tRNA_ribo_trans-like"/>
</dbReference>
<dbReference type="PANTHER" id="PTHR46499">
    <property type="entry name" value="QUEUINE TRNA-RIBOSYLTRANSFERASE"/>
    <property type="match status" value="1"/>
</dbReference>
<dbReference type="Gene3D" id="3.20.20.105">
    <property type="entry name" value="Queuine tRNA-ribosyltransferase-like"/>
    <property type="match status" value="1"/>
</dbReference>
<dbReference type="EMBL" id="PFOB01000011">
    <property type="protein sequence ID" value="PIZ63866.1"/>
    <property type="molecule type" value="Genomic_DNA"/>
</dbReference>
<keyword evidence="3" id="KW-0819">tRNA processing</keyword>
<accession>A0A2M7U1C4</accession>
<dbReference type="SUPFAM" id="SSF51713">
    <property type="entry name" value="tRNA-guanine transglycosylase"/>
    <property type="match status" value="1"/>
</dbReference>
<sequence length="421" mass="48088">MLSFDITSKKNSTKVRAGILRTSCGEIQTPELAIVATDAQLRSLPNDVLKELPSRYFIVNTYHTYTKEIIPKIETAGGIHSYMQIPGRIIATDSGGFQVFSLGFGRKHNIGKLVQENIVNFNKSSMSSLGLTRRSTLKHFVMDSRSGSGMTRFKFDDSDNPIKITEKGVEFELDGKPNVLNPEISMDLQHTIGADIMMAFDECTSPLNSYEYTKKSMERTHRWLDRSIEAHQSFEEKQALFGIVQGGEYQDLREESARIVGSKEVPGFGIGGSFGDFHEALSTTVSWVTAILPPEKPRHLLGIGKIRDIFSAVQEGVDLFDCVIPTREARHRMLYTKKGRLYLRKLKHLDEPIEKNCACRACVEGVTMSQLWRWFLAHDLRASTYTTLHNIQFYADLMREIRESIENNTFSQRREYYYRYY</sequence>
<feature type="domain" description="tRNA-guanine(15) transglycosylase-like" evidence="4">
    <location>
        <begin position="14"/>
        <end position="124"/>
    </location>
</feature>
<feature type="domain" description="tRNA-guanine(15) transglycosylase-like" evidence="4">
    <location>
        <begin position="160"/>
        <end position="419"/>
    </location>
</feature>
<dbReference type="NCBIfam" id="TIGR00449">
    <property type="entry name" value="tgt_general"/>
    <property type="match status" value="1"/>
</dbReference>
<evidence type="ECO:0000259" key="4">
    <source>
        <dbReference type="Pfam" id="PF01702"/>
    </source>
</evidence>
<dbReference type="InterPro" id="IPR050076">
    <property type="entry name" value="ArchSynthase1/Queuine_TRR"/>
</dbReference>
<name>A0A2M7U1C4_9BACT</name>
<dbReference type="Pfam" id="PF01702">
    <property type="entry name" value="TGT"/>
    <property type="match status" value="2"/>
</dbReference>
<dbReference type="NCBIfam" id="TIGR00430">
    <property type="entry name" value="Q_tRNA_tgt"/>
    <property type="match status" value="1"/>
</dbReference>
<evidence type="ECO:0000313" key="6">
    <source>
        <dbReference type="Proteomes" id="UP000228503"/>
    </source>
</evidence>
<evidence type="ECO:0000256" key="3">
    <source>
        <dbReference type="ARBA" id="ARBA00022694"/>
    </source>
</evidence>
<dbReference type="Proteomes" id="UP000228503">
    <property type="component" value="Unassembled WGS sequence"/>
</dbReference>